<evidence type="ECO:0000256" key="15">
    <source>
        <dbReference type="SAM" id="SignalP"/>
    </source>
</evidence>
<keyword evidence="13" id="KW-0325">Glycoprotein</keyword>
<comment type="caution">
    <text evidence="17">The sequence shown here is derived from an EMBL/GenBank/DDBJ whole genome shotgun (WGS) entry which is preliminary data.</text>
</comment>
<keyword evidence="6 15" id="KW-0732">Signal</keyword>
<dbReference type="InterPro" id="IPR011009">
    <property type="entry name" value="Kinase-like_dom_sf"/>
</dbReference>
<keyword evidence="10 14" id="KW-1133">Transmembrane helix</keyword>
<dbReference type="PROSITE" id="PS00108">
    <property type="entry name" value="PROTEIN_KINASE_ST"/>
    <property type="match status" value="1"/>
</dbReference>
<keyword evidence="8" id="KW-0418">Kinase</keyword>
<dbReference type="PROSITE" id="PS50011">
    <property type="entry name" value="PROTEIN_KINASE_DOM"/>
    <property type="match status" value="1"/>
</dbReference>
<dbReference type="EMBL" id="CAXIPR030005583">
    <property type="protein sequence ID" value="CAM0152277.1"/>
    <property type="molecule type" value="Genomic_DNA"/>
</dbReference>
<keyword evidence="11 14" id="KW-0472">Membrane</keyword>
<feature type="chain" id="PRO_5044755045" description="Protein kinase domain-containing protein" evidence="15">
    <location>
        <begin position="32"/>
        <end position="773"/>
    </location>
</feature>
<dbReference type="Proteomes" id="UP001497457">
    <property type="component" value="Unassembled WGS sequence"/>
</dbReference>
<dbReference type="Pfam" id="PF07645">
    <property type="entry name" value="EGF_CA"/>
    <property type="match status" value="1"/>
</dbReference>
<evidence type="ECO:0000256" key="4">
    <source>
        <dbReference type="ARBA" id="ARBA00022679"/>
    </source>
</evidence>
<evidence type="ECO:0000256" key="11">
    <source>
        <dbReference type="ARBA" id="ARBA00023136"/>
    </source>
</evidence>
<evidence type="ECO:0000313" key="18">
    <source>
        <dbReference type="Proteomes" id="UP001497457"/>
    </source>
</evidence>
<keyword evidence="18" id="KW-1185">Reference proteome</keyword>
<dbReference type="SUPFAM" id="SSF57196">
    <property type="entry name" value="EGF/Laminin"/>
    <property type="match status" value="1"/>
</dbReference>
<dbReference type="InterPro" id="IPR001881">
    <property type="entry name" value="EGF-like_Ca-bd_dom"/>
</dbReference>
<evidence type="ECO:0000256" key="5">
    <source>
        <dbReference type="ARBA" id="ARBA00022692"/>
    </source>
</evidence>
<keyword evidence="2" id="KW-0723">Serine/threonine-protein kinase</keyword>
<dbReference type="InterPro" id="IPR018097">
    <property type="entry name" value="EGF_Ca-bd_CS"/>
</dbReference>
<dbReference type="CDD" id="cd14066">
    <property type="entry name" value="STKc_IRAK"/>
    <property type="match status" value="1"/>
</dbReference>
<feature type="signal peptide" evidence="15">
    <location>
        <begin position="1"/>
        <end position="31"/>
    </location>
</feature>
<evidence type="ECO:0000256" key="7">
    <source>
        <dbReference type="ARBA" id="ARBA00022741"/>
    </source>
</evidence>
<dbReference type="InterPro" id="IPR000742">
    <property type="entry name" value="EGF"/>
</dbReference>
<evidence type="ECO:0000256" key="13">
    <source>
        <dbReference type="ARBA" id="ARBA00023180"/>
    </source>
</evidence>
<evidence type="ECO:0000256" key="2">
    <source>
        <dbReference type="ARBA" id="ARBA00022527"/>
    </source>
</evidence>
<dbReference type="GO" id="GO:0016020">
    <property type="term" value="C:membrane"/>
    <property type="evidence" value="ECO:0007669"/>
    <property type="project" value="UniProtKB-SubCell"/>
</dbReference>
<evidence type="ECO:0000256" key="9">
    <source>
        <dbReference type="ARBA" id="ARBA00022840"/>
    </source>
</evidence>
<dbReference type="FunFam" id="1.10.510.10:FF:000084">
    <property type="entry name" value="Wall-associated receptor kinase 2"/>
    <property type="match status" value="1"/>
</dbReference>
<dbReference type="InterPro" id="IPR045274">
    <property type="entry name" value="WAK-like"/>
</dbReference>
<dbReference type="Pfam" id="PF13947">
    <property type="entry name" value="GUB_WAK_bind"/>
    <property type="match status" value="1"/>
</dbReference>
<proteinExistence type="predicted"/>
<feature type="transmembrane region" description="Helical" evidence="14">
    <location>
        <begin position="367"/>
        <end position="389"/>
    </location>
</feature>
<evidence type="ECO:0000256" key="14">
    <source>
        <dbReference type="SAM" id="Phobius"/>
    </source>
</evidence>
<reference evidence="17 18" key="1">
    <citation type="submission" date="2024-10" db="EMBL/GenBank/DDBJ databases">
        <authorList>
            <person name="Ryan C."/>
        </authorList>
    </citation>
    <scope>NUCLEOTIDE SEQUENCE [LARGE SCALE GENOMIC DNA]</scope>
</reference>
<name>A0ABC9HE83_9POAL</name>
<dbReference type="PROSITE" id="PS00010">
    <property type="entry name" value="ASX_HYDROXYL"/>
    <property type="match status" value="1"/>
</dbReference>
<accession>A0ABC9HE83</accession>
<dbReference type="CDD" id="cd00054">
    <property type="entry name" value="EGF_CA"/>
    <property type="match status" value="1"/>
</dbReference>
<organism evidence="17 18">
    <name type="scientific">Urochloa decumbens</name>
    <dbReference type="NCBI Taxonomy" id="240449"/>
    <lineage>
        <taxon>Eukaryota</taxon>
        <taxon>Viridiplantae</taxon>
        <taxon>Streptophyta</taxon>
        <taxon>Embryophyta</taxon>
        <taxon>Tracheophyta</taxon>
        <taxon>Spermatophyta</taxon>
        <taxon>Magnoliopsida</taxon>
        <taxon>Liliopsida</taxon>
        <taxon>Poales</taxon>
        <taxon>Poaceae</taxon>
        <taxon>PACMAD clade</taxon>
        <taxon>Panicoideae</taxon>
        <taxon>Panicodae</taxon>
        <taxon>Paniceae</taxon>
        <taxon>Melinidinae</taxon>
        <taxon>Urochloa</taxon>
    </lineage>
</organism>
<dbReference type="Gene3D" id="2.10.25.10">
    <property type="entry name" value="Laminin"/>
    <property type="match status" value="2"/>
</dbReference>
<keyword evidence="9" id="KW-0067">ATP-binding</keyword>
<evidence type="ECO:0000256" key="1">
    <source>
        <dbReference type="ARBA" id="ARBA00004479"/>
    </source>
</evidence>
<dbReference type="InterPro" id="IPR025287">
    <property type="entry name" value="WAK_GUB"/>
</dbReference>
<dbReference type="PANTHER" id="PTHR27005:SF503">
    <property type="entry name" value="OS06G0142500 PROTEIN"/>
    <property type="match status" value="1"/>
</dbReference>
<dbReference type="InterPro" id="IPR000152">
    <property type="entry name" value="EGF-type_Asp/Asn_hydroxyl_site"/>
</dbReference>
<keyword evidence="4" id="KW-0808">Transferase</keyword>
<dbReference type="SMART" id="SM00179">
    <property type="entry name" value="EGF_CA"/>
    <property type="match status" value="1"/>
</dbReference>
<keyword evidence="3" id="KW-0245">EGF-like domain</keyword>
<feature type="domain" description="Protein kinase" evidence="16">
    <location>
        <begin position="437"/>
        <end position="718"/>
    </location>
</feature>
<dbReference type="SMART" id="SM00181">
    <property type="entry name" value="EGF"/>
    <property type="match status" value="2"/>
</dbReference>
<sequence length="773" mass="85331">MASQLYVVPAGKVLFLLFVAATLTLEHGTGADEDGNNNLARPGCPDKCGDTIIPYPFGIRKGCYWEGFRVYCDQNHAAYLSRGKTLKVLEINLSQGEVRIQKGVATSCNYSTNTPGHPQYVPEGGYNLRPYFSVSNVKNKFTAIGCATTAIVHGENHDKYTSGCVSFCNENSIENSTQCNGIGCCQTSIPDNLRSYKIAFLMIGDVNYSTVKTFSPCSYAFVVEQDRFKFNMSYAKSTEFGKLHGSDSGGGVPMVLNWVLGNKSCDKAKMTKSSYACRANNSKCINAPNGSGYLCNCSQGYEGNPYLVGGCKDINECDDPSMYPCKGQCSNTIGGYNCSCPLGTQSEDPKITLCTPLPSRNQPQVKLVIGVSVSFICLVVCAFSILAICQKRKLAKERERFFKQNGGHILYQQILSQNVDTVMIFTLEDLKNATSNFDKSRELGKGGQGIVYRGILSDNKVVAVKRSKIVNMSQAEEFVQEIIILSQTNHKNVVRLLGCCLEVEVPILVYEFIPNGTLFHFIHSNHNTRPISLEVRLRIAQESAEALAYLHLSINRPIVHGDVKSMNILLDENHMAKVTDFGASRMLPKDDVQFVTMVQGTLGYLDPEYLQERQLTEKSDVYSFGVVLLELITRKKAIYSEGHEEGKNLASSFHQALKENRAKGILDTSIMCVGTEELLLDVVELGRKCLSVKGEERPSMAQVADSLKAIRTTWRELLLLKHNETELLNERSDGVASVDLYPSMYITAPMLGMEIETPCAENASSTCMTSEYV</sequence>
<dbReference type="InterPro" id="IPR008271">
    <property type="entry name" value="Ser/Thr_kinase_AS"/>
</dbReference>
<evidence type="ECO:0000256" key="6">
    <source>
        <dbReference type="ARBA" id="ARBA00022729"/>
    </source>
</evidence>
<evidence type="ECO:0000256" key="12">
    <source>
        <dbReference type="ARBA" id="ARBA00023157"/>
    </source>
</evidence>
<evidence type="ECO:0000256" key="3">
    <source>
        <dbReference type="ARBA" id="ARBA00022536"/>
    </source>
</evidence>
<dbReference type="PROSITE" id="PS01187">
    <property type="entry name" value="EGF_CA"/>
    <property type="match status" value="1"/>
</dbReference>
<dbReference type="AlphaFoldDB" id="A0ABC9HE83"/>
<protein>
    <recommendedName>
        <fullName evidence="16">Protein kinase domain-containing protein</fullName>
    </recommendedName>
</protein>
<keyword evidence="12" id="KW-1015">Disulfide bond</keyword>
<dbReference type="GO" id="GO:0005524">
    <property type="term" value="F:ATP binding"/>
    <property type="evidence" value="ECO:0007669"/>
    <property type="project" value="UniProtKB-KW"/>
</dbReference>
<evidence type="ECO:0000256" key="8">
    <source>
        <dbReference type="ARBA" id="ARBA00022777"/>
    </source>
</evidence>
<keyword evidence="5 14" id="KW-0812">Transmembrane</keyword>
<dbReference type="Gene3D" id="3.30.200.20">
    <property type="entry name" value="Phosphorylase Kinase, domain 1"/>
    <property type="match status" value="1"/>
</dbReference>
<keyword evidence="7" id="KW-0547">Nucleotide-binding</keyword>
<dbReference type="InterPro" id="IPR000719">
    <property type="entry name" value="Prot_kinase_dom"/>
</dbReference>
<dbReference type="Pfam" id="PF00069">
    <property type="entry name" value="Pkinase"/>
    <property type="match status" value="1"/>
</dbReference>
<dbReference type="SUPFAM" id="SSF56112">
    <property type="entry name" value="Protein kinase-like (PK-like)"/>
    <property type="match status" value="1"/>
</dbReference>
<comment type="subcellular location">
    <subcellularLocation>
        <location evidence="1">Membrane</location>
        <topology evidence="1">Single-pass type I membrane protein</topology>
    </subcellularLocation>
</comment>
<dbReference type="SMART" id="SM00220">
    <property type="entry name" value="S_TKc"/>
    <property type="match status" value="1"/>
</dbReference>
<evidence type="ECO:0000313" key="17">
    <source>
        <dbReference type="EMBL" id="CAM0152277.1"/>
    </source>
</evidence>
<dbReference type="PANTHER" id="PTHR27005">
    <property type="entry name" value="WALL-ASSOCIATED RECEPTOR KINASE-LIKE 21"/>
    <property type="match status" value="1"/>
</dbReference>
<evidence type="ECO:0000256" key="10">
    <source>
        <dbReference type="ARBA" id="ARBA00022989"/>
    </source>
</evidence>
<dbReference type="Gene3D" id="1.10.510.10">
    <property type="entry name" value="Transferase(Phosphotransferase) domain 1"/>
    <property type="match status" value="1"/>
</dbReference>
<dbReference type="InterPro" id="IPR049883">
    <property type="entry name" value="NOTCH1_EGF-like"/>
</dbReference>
<gene>
    <name evidence="17" type="ORF">URODEC1_LOCUS125122</name>
</gene>
<dbReference type="FunFam" id="3.30.200.20:FF:000043">
    <property type="entry name" value="Wall-associated receptor kinase 2"/>
    <property type="match status" value="1"/>
</dbReference>
<evidence type="ECO:0000259" key="16">
    <source>
        <dbReference type="PROSITE" id="PS50011"/>
    </source>
</evidence>
<dbReference type="GO" id="GO:0004674">
    <property type="term" value="F:protein serine/threonine kinase activity"/>
    <property type="evidence" value="ECO:0007669"/>
    <property type="project" value="UniProtKB-KW"/>
</dbReference>